<name>A0A330LLV5_9GAMM</name>
<dbReference type="KEGG" id="mya:MORIYA_1151"/>
<feature type="domain" description="Cold-shock" evidence="2">
    <location>
        <begin position="2"/>
        <end position="66"/>
    </location>
</feature>
<proteinExistence type="predicted"/>
<gene>
    <name evidence="3" type="ORF">MORIYA_1151</name>
</gene>
<sequence length="227" mass="24943">MKGKIISYISAKKFGFICGDDGESYFLHVSSLLDKANESKLVKDVVVEFEPTTTPKGLAAKQVHVPDVNFKKQLVAFFTAKSNQPRYGHVVARYTLSTRFFKDQNEGRSHIKQLAADIGCNAILNTNVEKKTFSEGGENFTMHSFSGDFALVTEDVPCNNDVECAESVAIIDANVIAVAGQFQRVSNSEMKAKAKQLRKFNPLLLVGAVVILGAVFAISMWFVNTAH</sequence>
<dbReference type="GO" id="GO:0003676">
    <property type="term" value="F:nucleic acid binding"/>
    <property type="evidence" value="ECO:0007669"/>
    <property type="project" value="InterPro"/>
</dbReference>
<dbReference type="EMBL" id="LS483250">
    <property type="protein sequence ID" value="SQD77629.1"/>
    <property type="molecule type" value="Genomic_DNA"/>
</dbReference>
<keyword evidence="4" id="KW-1185">Reference proteome</keyword>
<protein>
    <submittedName>
        <fullName evidence="3">Cold-shock protein</fullName>
    </submittedName>
</protein>
<dbReference type="Gene3D" id="2.40.50.140">
    <property type="entry name" value="Nucleic acid-binding proteins"/>
    <property type="match status" value="1"/>
</dbReference>
<organism evidence="3 4">
    <name type="scientific">Moritella yayanosii</name>
    <dbReference type="NCBI Taxonomy" id="69539"/>
    <lineage>
        <taxon>Bacteria</taxon>
        <taxon>Pseudomonadati</taxon>
        <taxon>Pseudomonadota</taxon>
        <taxon>Gammaproteobacteria</taxon>
        <taxon>Alteromonadales</taxon>
        <taxon>Moritellaceae</taxon>
        <taxon>Moritella</taxon>
    </lineage>
</organism>
<dbReference type="SUPFAM" id="SSF50249">
    <property type="entry name" value="Nucleic acid-binding proteins"/>
    <property type="match status" value="1"/>
</dbReference>
<dbReference type="RefSeq" id="WP_112713335.1">
    <property type="nucleotide sequence ID" value="NZ_LS483250.1"/>
</dbReference>
<evidence type="ECO:0000313" key="3">
    <source>
        <dbReference type="EMBL" id="SQD77629.1"/>
    </source>
</evidence>
<dbReference type="InterPro" id="IPR011129">
    <property type="entry name" value="CSD"/>
</dbReference>
<evidence type="ECO:0000313" key="4">
    <source>
        <dbReference type="Proteomes" id="UP000250163"/>
    </source>
</evidence>
<keyword evidence="1" id="KW-0812">Transmembrane</keyword>
<dbReference type="SMART" id="SM00357">
    <property type="entry name" value="CSP"/>
    <property type="match status" value="1"/>
</dbReference>
<reference evidence="4" key="1">
    <citation type="submission" date="2018-05" db="EMBL/GenBank/DDBJ databases">
        <authorList>
            <person name="Cea G.-C."/>
            <person name="William W."/>
        </authorList>
    </citation>
    <scope>NUCLEOTIDE SEQUENCE [LARGE SCALE GENOMIC DNA]</scope>
    <source>
        <strain evidence="4">DB21MT 5</strain>
    </source>
</reference>
<dbReference type="GO" id="GO:0005829">
    <property type="term" value="C:cytosol"/>
    <property type="evidence" value="ECO:0007669"/>
    <property type="project" value="UniProtKB-ARBA"/>
</dbReference>
<keyword evidence="1" id="KW-1133">Transmembrane helix</keyword>
<accession>A0A330LLV5</accession>
<feature type="transmembrane region" description="Helical" evidence="1">
    <location>
        <begin position="200"/>
        <end position="223"/>
    </location>
</feature>
<keyword evidence="1" id="KW-0472">Membrane</keyword>
<evidence type="ECO:0000256" key="1">
    <source>
        <dbReference type="SAM" id="Phobius"/>
    </source>
</evidence>
<dbReference type="InterPro" id="IPR002059">
    <property type="entry name" value="CSP_DNA-bd"/>
</dbReference>
<dbReference type="Proteomes" id="UP000250163">
    <property type="component" value="Chromosome MORIYA"/>
</dbReference>
<dbReference type="Pfam" id="PF00313">
    <property type="entry name" value="CSD"/>
    <property type="match status" value="1"/>
</dbReference>
<evidence type="ECO:0000259" key="2">
    <source>
        <dbReference type="SMART" id="SM00357"/>
    </source>
</evidence>
<dbReference type="OrthoDB" id="7061041at2"/>
<dbReference type="InterPro" id="IPR012340">
    <property type="entry name" value="NA-bd_OB-fold"/>
</dbReference>
<dbReference type="AlphaFoldDB" id="A0A330LLV5"/>